<feature type="domain" description="Bacterial mobilisation" evidence="2">
    <location>
        <begin position="82"/>
        <end position="124"/>
    </location>
</feature>
<dbReference type="RefSeq" id="WP_425553136.1">
    <property type="nucleotide sequence ID" value="NZ_BAABDH010000011.1"/>
</dbReference>
<protein>
    <submittedName>
        <fullName evidence="3">Plasmid mobilization relaxosome protein MobC</fullName>
    </submittedName>
</protein>
<reference evidence="4" key="1">
    <citation type="journal article" date="2019" name="Int. J. Syst. Evol. Microbiol.">
        <title>The Global Catalogue of Microorganisms (GCM) 10K type strain sequencing project: providing services to taxonomists for standard genome sequencing and annotation.</title>
        <authorList>
            <consortium name="The Broad Institute Genomics Platform"/>
            <consortium name="The Broad Institute Genome Sequencing Center for Infectious Disease"/>
            <person name="Wu L."/>
            <person name="Ma J."/>
        </authorList>
    </citation>
    <scope>NUCLEOTIDE SEQUENCE [LARGE SCALE GENOMIC DNA]</scope>
    <source>
        <strain evidence="4">JCM 17214</strain>
    </source>
</reference>
<keyword evidence="4" id="KW-1185">Reference proteome</keyword>
<organism evidence="3 4">
    <name type="scientific">Hymenobacter algoricola</name>
    <dbReference type="NCBI Taxonomy" id="486267"/>
    <lineage>
        <taxon>Bacteria</taxon>
        <taxon>Pseudomonadati</taxon>
        <taxon>Bacteroidota</taxon>
        <taxon>Cytophagia</taxon>
        <taxon>Cytophagales</taxon>
        <taxon>Hymenobacteraceae</taxon>
        <taxon>Hymenobacter</taxon>
    </lineage>
</organism>
<comment type="caution">
    <text evidence="3">The sequence shown here is derived from an EMBL/GenBank/DDBJ whole genome shotgun (WGS) entry which is preliminary data.</text>
</comment>
<evidence type="ECO:0000256" key="1">
    <source>
        <dbReference type="SAM" id="MobiDB-lite"/>
    </source>
</evidence>
<sequence length="133" mass="14430">MDATPTQSPITKRPRVGKSRGGRKELPEAEKRTKRIVLHVTEATYAELQAQSKASGRPIAVLVRAMTRPQRRVLTPEQFGVLRQLAGMANNLNQLAKRGHQDGFGAVADQALAAADQVSQLLDSFTQEAGADD</sequence>
<feature type="compositionally biased region" description="Polar residues" evidence="1">
    <location>
        <begin position="1"/>
        <end position="10"/>
    </location>
</feature>
<evidence type="ECO:0000259" key="2">
    <source>
        <dbReference type="Pfam" id="PF05713"/>
    </source>
</evidence>
<feature type="region of interest" description="Disordered" evidence="1">
    <location>
        <begin position="1"/>
        <end position="32"/>
    </location>
</feature>
<proteinExistence type="predicted"/>
<feature type="compositionally biased region" description="Basic residues" evidence="1">
    <location>
        <begin position="12"/>
        <end position="21"/>
    </location>
</feature>
<evidence type="ECO:0000313" key="3">
    <source>
        <dbReference type="EMBL" id="GAA3921394.1"/>
    </source>
</evidence>
<evidence type="ECO:0000313" key="4">
    <source>
        <dbReference type="Proteomes" id="UP001499909"/>
    </source>
</evidence>
<accession>A0ABP7MI63</accession>
<dbReference type="EMBL" id="BAABDH010000011">
    <property type="protein sequence ID" value="GAA3921394.1"/>
    <property type="molecule type" value="Genomic_DNA"/>
</dbReference>
<name>A0ABP7MI63_9BACT</name>
<gene>
    <name evidence="3" type="primary">mobC</name>
    <name evidence="3" type="ORF">GCM10022406_04400</name>
</gene>
<dbReference type="Pfam" id="PF05713">
    <property type="entry name" value="MobC"/>
    <property type="match status" value="1"/>
</dbReference>
<feature type="compositionally biased region" description="Basic and acidic residues" evidence="1">
    <location>
        <begin position="22"/>
        <end position="31"/>
    </location>
</feature>
<dbReference type="Proteomes" id="UP001499909">
    <property type="component" value="Unassembled WGS sequence"/>
</dbReference>
<dbReference type="InterPro" id="IPR008687">
    <property type="entry name" value="MobC"/>
</dbReference>